<feature type="region of interest" description="Disordered" evidence="1">
    <location>
        <begin position="26"/>
        <end position="102"/>
    </location>
</feature>
<gene>
    <name evidence="2" type="ORF">LZC94_13440</name>
</gene>
<sequence>MKGSTQYHRAAQLVLGSWLAACSLGEGHPRRDGHPRGEGHSSDAGRSRGEERSRDDGQPTSPAPPDAPEAPTRASEAPTRTSDAPPGAATSAGERRSDALPPLAGVWREPLSDARGDVGFVAVPIGTTTKRPLVVALHAALDHPSMTCSEWRAMFGPEPFIVCPYGERLNATSYVWGDPAKLRASIDRAVAAAEARFPQRIERAGAVWASYSQSGILSADALAKPGMEFRYALLFEGVPRDLRPLRSAFVRAGIRRVLIVNQQGGWSRAHLAAAKSLAPAIEAKHLVFGDGSFGHFMRGDTFERMHQELPWLVAGDPVWDILRP</sequence>
<name>A0ABZ2M6X7_9BACT</name>
<evidence type="ECO:0008006" key="4">
    <source>
        <dbReference type="Google" id="ProtNLM"/>
    </source>
</evidence>
<dbReference type="RefSeq" id="WP_394827895.1">
    <property type="nucleotide sequence ID" value="NZ_CP089984.1"/>
</dbReference>
<organism evidence="2 3">
    <name type="scientific">Pendulispora albinea</name>
    <dbReference type="NCBI Taxonomy" id="2741071"/>
    <lineage>
        <taxon>Bacteria</taxon>
        <taxon>Pseudomonadati</taxon>
        <taxon>Myxococcota</taxon>
        <taxon>Myxococcia</taxon>
        <taxon>Myxococcales</taxon>
        <taxon>Sorangiineae</taxon>
        <taxon>Pendulisporaceae</taxon>
        <taxon>Pendulispora</taxon>
    </lineage>
</organism>
<keyword evidence="3" id="KW-1185">Reference proteome</keyword>
<evidence type="ECO:0000256" key="1">
    <source>
        <dbReference type="SAM" id="MobiDB-lite"/>
    </source>
</evidence>
<dbReference type="Proteomes" id="UP001370348">
    <property type="component" value="Chromosome"/>
</dbReference>
<accession>A0ABZ2M6X7</accession>
<evidence type="ECO:0000313" key="3">
    <source>
        <dbReference type="Proteomes" id="UP001370348"/>
    </source>
</evidence>
<evidence type="ECO:0000313" key="2">
    <source>
        <dbReference type="EMBL" id="WXB18253.1"/>
    </source>
</evidence>
<feature type="compositionally biased region" description="Basic and acidic residues" evidence="1">
    <location>
        <begin position="27"/>
        <end position="57"/>
    </location>
</feature>
<dbReference type="PROSITE" id="PS51257">
    <property type="entry name" value="PROKAR_LIPOPROTEIN"/>
    <property type="match status" value="1"/>
</dbReference>
<protein>
    <recommendedName>
        <fullName evidence="4">Alpha/beta hydrolase</fullName>
    </recommendedName>
</protein>
<dbReference type="EMBL" id="CP089984">
    <property type="protein sequence ID" value="WXB18253.1"/>
    <property type="molecule type" value="Genomic_DNA"/>
</dbReference>
<proteinExistence type="predicted"/>
<reference evidence="2 3" key="1">
    <citation type="submission" date="2021-12" db="EMBL/GenBank/DDBJ databases">
        <title>Discovery of the Pendulisporaceae a myxobacterial family with distinct sporulation behavior and unique specialized metabolism.</title>
        <authorList>
            <person name="Garcia R."/>
            <person name="Popoff A."/>
            <person name="Bader C.D."/>
            <person name="Loehr J."/>
            <person name="Walesch S."/>
            <person name="Walt C."/>
            <person name="Boldt J."/>
            <person name="Bunk B."/>
            <person name="Haeckl F.J.F.P.J."/>
            <person name="Gunesch A.P."/>
            <person name="Birkelbach J."/>
            <person name="Nuebel U."/>
            <person name="Pietschmann T."/>
            <person name="Bach T."/>
            <person name="Mueller R."/>
        </authorList>
    </citation>
    <scope>NUCLEOTIDE SEQUENCE [LARGE SCALE GENOMIC DNA]</scope>
    <source>
        <strain evidence="2 3">MSr11954</strain>
    </source>
</reference>